<protein>
    <recommendedName>
        <fullName evidence="2">histidine kinase</fullName>
        <ecNumber evidence="2">2.7.13.3</ecNumber>
    </recommendedName>
</protein>
<accession>A0ABS8INR3</accession>
<dbReference type="InterPro" id="IPR011006">
    <property type="entry name" value="CheY-like_superfamily"/>
</dbReference>
<dbReference type="CDD" id="cd17580">
    <property type="entry name" value="REC_2_DhkD-like"/>
    <property type="match status" value="1"/>
</dbReference>
<comment type="catalytic activity">
    <reaction evidence="1">
        <text>ATP + protein L-histidine = ADP + protein N-phospho-L-histidine.</text>
        <dbReference type="EC" id="2.7.13.3"/>
    </reaction>
</comment>
<keyword evidence="4" id="KW-0808">Transferase</keyword>
<evidence type="ECO:0000313" key="11">
    <source>
        <dbReference type="Proteomes" id="UP001198701"/>
    </source>
</evidence>
<dbReference type="PROSITE" id="PS50110">
    <property type="entry name" value="RESPONSE_REGULATORY"/>
    <property type="match status" value="1"/>
</dbReference>
<dbReference type="Gene3D" id="3.40.50.2300">
    <property type="match status" value="1"/>
</dbReference>
<dbReference type="CDD" id="cd00082">
    <property type="entry name" value="HisKA"/>
    <property type="match status" value="1"/>
</dbReference>
<evidence type="ECO:0000259" key="9">
    <source>
        <dbReference type="PROSITE" id="PS50113"/>
    </source>
</evidence>
<dbReference type="InterPro" id="IPR003018">
    <property type="entry name" value="GAF"/>
</dbReference>
<keyword evidence="5" id="KW-0418">Kinase</keyword>
<dbReference type="Proteomes" id="UP001198701">
    <property type="component" value="Unassembled WGS sequence"/>
</dbReference>
<dbReference type="PROSITE" id="PS50113">
    <property type="entry name" value="PAC"/>
    <property type="match status" value="1"/>
</dbReference>
<dbReference type="PANTHER" id="PTHR43547">
    <property type="entry name" value="TWO-COMPONENT HISTIDINE KINASE"/>
    <property type="match status" value="1"/>
</dbReference>
<evidence type="ECO:0000256" key="2">
    <source>
        <dbReference type="ARBA" id="ARBA00012438"/>
    </source>
</evidence>
<dbReference type="PANTHER" id="PTHR43547:SF2">
    <property type="entry name" value="HYBRID SIGNAL TRANSDUCTION HISTIDINE KINASE C"/>
    <property type="match status" value="1"/>
</dbReference>
<dbReference type="SUPFAM" id="SSF52172">
    <property type="entry name" value="CheY-like"/>
    <property type="match status" value="1"/>
</dbReference>
<dbReference type="SUPFAM" id="SSF55781">
    <property type="entry name" value="GAF domain-like"/>
    <property type="match status" value="1"/>
</dbReference>
<dbReference type="InterPro" id="IPR013656">
    <property type="entry name" value="PAS_4"/>
</dbReference>
<dbReference type="SUPFAM" id="SSF47384">
    <property type="entry name" value="Homodimeric domain of signal transducing histidine kinase"/>
    <property type="match status" value="1"/>
</dbReference>
<dbReference type="Pfam" id="PF02518">
    <property type="entry name" value="HATPase_c"/>
    <property type="match status" value="1"/>
</dbReference>
<dbReference type="InterPro" id="IPR003594">
    <property type="entry name" value="HATPase_dom"/>
</dbReference>
<evidence type="ECO:0000256" key="3">
    <source>
        <dbReference type="ARBA" id="ARBA00022553"/>
    </source>
</evidence>
<dbReference type="Pfam" id="PF01590">
    <property type="entry name" value="GAF"/>
    <property type="match status" value="1"/>
</dbReference>
<dbReference type="RefSeq" id="WP_229431067.1">
    <property type="nucleotide sequence ID" value="NZ_JAJHPV010000006.1"/>
</dbReference>
<keyword evidence="3 6" id="KW-0597">Phosphoprotein</keyword>
<dbReference type="Pfam" id="PF00512">
    <property type="entry name" value="HisKA"/>
    <property type="match status" value="1"/>
</dbReference>
<dbReference type="InterPro" id="IPR005467">
    <property type="entry name" value="His_kinase_dom"/>
</dbReference>
<proteinExistence type="predicted"/>
<dbReference type="SUPFAM" id="SSF55785">
    <property type="entry name" value="PYP-like sensor domain (PAS domain)"/>
    <property type="match status" value="1"/>
</dbReference>
<dbReference type="EMBL" id="JAJHPV010000006">
    <property type="protein sequence ID" value="MCC6070134.1"/>
    <property type="molecule type" value="Genomic_DNA"/>
</dbReference>
<dbReference type="InterPro" id="IPR036890">
    <property type="entry name" value="HATPase_C_sf"/>
</dbReference>
<organism evidence="10 11">
    <name type="scientific">Massilia agrisoli</name>
    <dbReference type="NCBI Taxonomy" id="2892444"/>
    <lineage>
        <taxon>Bacteria</taxon>
        <taxon>Pseudomonadati</taxon>
        <taxon>Pseudomonadota</taxon>
        <taxon>Betaproteobacteria</taxon>
        <taxon>Burkholderiales</taxon>
        <taxon>Oxalobacteraceae</taxon>
        <taxon>Telluria group</taxon>
        <taxon>Massilia</taxon>
    </lineage>
</organism>
<dbReference type="SMART" id="SM00388">
    <property type="entry name" value="HisKA"/>
    <property type="match status" value="1"/>
</dbReference>
<reference evidence="10 11" key="1">
    <citation type="submission" date="2021-11" db="EMBL/GenBank/DDBJ databases">
        <authorList>
            <person name="Huq M.A."/>
        </authorList>
    </citation>
    <scope>NUCLEOTIDE SEQUENCE [LARGE SCALE GENOMIC DNA]</scope>
    <source>
        <strain evidence="10 11">MAHUQ-52</strain>
    </source>
</reference>
<dbReference type="SMART" id="SM00387">
    <property type="entry name" value="HATPase_c"/>
    <property type="match status" value="1"/>
</dbReference>
<feature type="modified residue" description="4-aspartylphosphate" evidence="6">
    <location>
        <position position="637"/>
    </location>
</feature>
<dbReference type="InterPro" id="IPR001789">
    <property type="entry name" value="Sig_transdc_resp-reg_receiver"/>
</dbReference>
<feature type="domain" description="Histidine kinase" evidence="7">
    <location>
        <begin position="347"/>
        <end position="565"/>
    </location>
</feature>
<dbReference type="InterPro" id="IPR003661">
    <property type="entry name" value="HisK_dim/P_dom"/>
</dbReference>
<dbReference type="InterPro" id="IPR036097">
    <property type="entry name" value="HisK_dim/P_sf"/>
</dbReference>
<comment type="caution">
    <text evidence="10">The sequence shown here is derived from an EMBL/GenBank/DDBJ whole genome shotgun (WGS) entry which is preliminary data.</text>
</comment>
<dbReference type="Gene3D" id="3.30.565.10">
    <property type="entry name" value="Histidine kinase-like ATPase, C-terminal domain"/>
    <property type="match status" value="1"/>
</dbReference>
<keyword evidence="11" id="KW-1185">Reference proteome</keyword>
<dbReference type="SMART" id="SM00065">
    <property type="entry name" value="GAF"/>
    <property type="match status" value="1"/>
</dbReference>
<evidence type="ECO:0000256" key="5">
    <source>
        <dbReference type="ARBA" id="ARBA00022777"/>
    </source>
</evidence>
<feature type="domain" description="Response regulatory" evidence="8">
    <location>
        <begin position="588"/>
        <end position="704"/>
    </location>
</feature>
<dbReference type="Pfam" id="PF08448">
    <property type="entry name" value="PAS_4"/>
    <property type="match status" value="1"/>
</dbReference>
<dbReference type="InterPro" id="IPR004358">
    <property type="entry name" value="Sig_transdc_His_kin-like_C"/>
</dbReference>
<dbReference type="Pfam" id="PF00072">
    <property type="entry name" value="Response_reg"/>
    <property type="match status" value="1"/>
</dbReference>
<dbReference type="PRINTS" id="PR00344">
    <property type="entry name" value="BCTRLSENSOR"/>
</dbReference>
<dbReference type="SUPFAM" id="SSF55874">
    <property type="entry name" value="ATPase domain of HSP90 chaperone/DNA topoisomerase II/histidine kinase"/>
    <property type="match status" value="1"/>
</dbReference>
<evidence type="ECO:0000256" key="4">
    <source>
        <dbReference type="ARBA" id="ARBA00022679"/>
    </source>
</evidence>
<evidence type="ECO:0000259" key="8">
    <source>
        <dbReference type="PROSITE" id="PS50110"/>
    </source>
</evidence>
<evidence type="ECO:0000256" key="6">
    <source>
        <dbReference type="PROSITE-ProRule" id="PRU00169"/>
    </source>
</evidence>
<evidence type="ECO:0000259" key="7">
    <source>
        <dbReference type="PROSITE" id="PS50109"/>
    </source>
</evidence>
<sequence length="706" mass="76348">MDSTNAPPPPYDLFQGNDPQRQAFSATDWSRTAVGNPDSWPAALRNTVALMLDSRFPMFVAWGEELTFLYNDAYVYLLDKKHPAALGAPLPQVWPELWPQVRPLIESTFGGQATIGEDVPRMIRRDGRDEPSTFTLSYSPIRDASGTVAGAFCVIRDTTARTRLERRQAFQLRLSDALRTHTDPAQILATTAELLGTHLDASRVLSGDYDCDAQLVTLHSNYTFAPAVALVGTFPAASFGTRNFKTVEQGDTWVCDDMANDLRTSTGDIFPAFYALGIRAAIAVPHQRAGSTISCLIVNDSKPRRWRPDEIELVEDVAHRMWNAVERARAELALVQADRRKDQFLAMLAHELRNPLAPISSAAELLKLGTLDTERVRSTGALIARQVGHMTGLVDDLLDVSRVTSGMAVIQDEEVDIKRVLADAMEQVRPLMEARKHRCVVQTAPGSVAVGGDYKRLVQVVANLLHNAAKYTPEHGRIEVALEAGDDHATLKVSDNGVGISPELLPSVFELFSQAERSSDRAQGGLGLGLALVKSLVELHGGSVAAASAGANAGSSFTVRLPRLAQREAAAAPVWPERGSAAAGVSLRVMVVDDNVDGAQMLAMFLEASGHLVAVEHSGQAALARATTESFDAFLLDIGLPGMDGKELAQRLREMPQAGKAMLVAITGYGLAGDGAESLRTGFDHYMVKPVDPLAVLGLLRDKRQN</sequence>
<dbReference type="SMART" id="SM00448">
    <property type="entry name" value="REC"/>
    <property type="match status" value="1"/>
</dbReference>
<dbReference type="InterPro" id="IPR035965">
    <property type="entry name" value="PAS-like_dom_sf"/>
</dbReference>
<evidence type="ECO:0000256" key="1">
    <source>
        <dbReference type="ARBA" id="ARBA00000085"/>
    </source>
</evidence>
<dbReference type="EC" id="2.7.13.3" evidence="2"/>
<gene>
    <name evidence="10" type="ORF">LMJ30_04060</name>
</gene>
<dbReference type="Gene3D" id="3.30.450.40">
    <property type="match status" value="1"/>
</dbReference>
<evidence type="ECO:0000313" key="10">
    <source>
        <dbReference type="EMBL" id="MCC6070134.1"/>
    </source>
</evidence>
<feature type="domain" description="PAC" evidence="9">
    <location>
        <begin position="116"/>
        <end position="170"/>
    </location>
</feature>
<dbReference type="InterPro" id="IPR000700">
    <property type="entry name" value="PAS-assoc_C"/>
</dbReference>
<dbReference type="CDD" id="cd00075">
    <property type="entry name" value="HATPase"/>
    <property type="match status" value="1"/>
</dbReference>
<dbReference type="Gene3D" id="1.10.287.130">
    <property type="match status" value="1"/>
</dbReference>
<dbReference type="PROSITE" id="PS50109">
    <property type="entry name" value="HIS_KIN"/>
    <property type="match status" value="1"/>
</dbReference>
<dbReference type="InterPro" id="IPR029016">
    <property type="entry name" value="GAF-like_dom_sf"/>
</dbReference>
<name>A0ABS8INR3_9BURK</name>
<dbReference type="Gene3D" id="3.30.450.20">
    <property type="entry name" value="PAS domain"/>
    <property type="match status" value="1"/>
</dbReference>